<evidence type="ECO:0000259" key="3">
    <source>
        <dbReference type="Pfam" id="PF19124"/>
    </source>
</evidence>
<dbReference type="EMBL" id="JRKI01000009">
    <property type="protein sequence ID" value="KIZ18433.1"/>
    <property type="molecule type" value="Genomic_DNA"/>
</dbReference>
<feature type="transmembrane region" description="Helical" evidence="1">
    <location>
        <begin position="84"/>
        <end position="105"/>
    </location>
</feature>
<evidence type="ECO:0000313" key="4">
    <source>
        <dbReference type="EMBL" id="KIZ18433.1"/>
    </source>
</evidence>
<dbReference type="Proteomes" id="UP000032458">
    <property type="component" value="Unassembled WGS sequence"/>
</dbReference>
<evidence type="ECO:0000256" key="1">
    <source>
        <dbReference type="SAM" id="Phobius"/>
    </source>
</evidence>
<feature type="transmembrane region" description="Helical" evidence="1">
    <location>
        <begin position="233"/>
        <end position="260"/>
    </location>
</feature>
<dbReference type="RefSeq" id="WP_044363876.1">
    <property type="nucleotide sequence ID" value="NZ_JRKI01000009.1"/>
</dbReference>
<feature type="domain" description="DUF1648" evidence="2">
    <location>
        <begin position="149"/>
        <end position="195"/>
    </location>
</feature>
<keyword evidence="1" id="KW-0812">Transmembrane</keyword>
<feature type="transmembrane region" description="Helical" evidence="1">
    <location>
        <begin position="12"/>
        <end position="35"/>
    </location>
</feature>
<name>A0A0D7CQE4_9ACTN</name>
<feature type="transmembrane region" description="Helical" evidence="1">
    <location>
        <begin position="353"/>
        <end position="371"/>
    </location>
</feature>
<dbReference type="Pfam" id="PF19124">
    <property type="entry name" value="DUF5808"/>
    <property type="match status" value="1"/>
</dbReference>
<dbReference type="InterPro" id="IPR012867">
    <property type="entry name" value="DUF1648"/>
</dbReference>
<comment type="caution">
    <text evidence="4">The sequence shown here is derived from an EMBL/GenBank/DDBJ whole genome shotgun (WGS) entry which is preliminary data.</text>
</comment>
<keyword evidence="5" id="KW-1185">Reference proteome</keyword>
<feature type="transmembrane region" description="Helical" evidence="1">
    <location>
        <begin position="56"/>
        <end position="78"/>
    </location>
</feature>
<evidence type="ECO:0000259" key="2">
    <source>
        <dbReference type="Pfam" id="PF07853"/>
    </source>
</evidence>
<dbReference type="Pfam" id="PF07853">
    <property type="entry name" value="DUF1648"/>
    <property type="match status" value="1"/>
</dbReference>
<accession>A0A0D7CQE4</accession>
<evidence type="ECO:0008006" key="6">
    <source>
        <dbReference type="Google" id="ProtNLM"/>
    </source>
</evidence>
<gene>
    <name evidence="4" type="ORF">SNA_07370</name>
</gene>
<proteinExistence type="predicted"/>
<feature type="transmembrane region" description="Helical" evidence="1">
    <location>
        <begin position="266"/>
        <end position="287"/>
    </location>
</feature>
<feature type="domain" description="DUF5808" evidence="3">
    <location>
        <begin position="330"/>
        <end position="353"/>
    </location>
</feature>
<evidence type="ECO:0000313" key="5">
    <source>
        <dbReference type="Proteomes" id="UP000032458"/>
    </source>
</evidence>
<keyword evidence="1" id="KW-1133">Transmembrane helix</keyword>
<dbReference type="PANTHER" id="PTHR37810">
    <property type="entry name" value="IMMUNITY PROTEIN SDPI"/>
    <property type="match status" value="1"/>
</dbReference>
<protein>
    <recommendedName>
        <fullName evidence="6">DUF1648 domain-containing protein</fullName>
    </recommendedName>
</protein>
<keyword evidence="1" id="KW-0472">Membrane</keyword>
<dbReference type="PANTHER" id="PTHR37810:SF9">
    <property type="entry name" value="MEMBRANE PROTEIN"/>
    <property type="match status" value="1"/>
</dbReference>
<dbReference type="PATRIC" id="fig|1240678.4.peg.1547"/>
<organism evidence="4 5">
    <name type="scientific">Streptomyces natalensis ATCC 27448</name>
    <dbReference type="NCBI Taxonomy" id="1240678"/>
    <lineage>
        <taxon>Bacteria</taxon>
        <taxon>Bacillati</taxon>
        <taxon>Actinomycetota</taxon>
        <taxon>Actinomycetes</taxon>
        <taxon>Kitasatosporales</taxon>
        <taxon>Streptomycetaceae</taxon>
        <taxon>Streptomyces</taxon>
    </lineage>
</organism>
<reference evidence="4 5" key="1">
    <citation type="submission" date="2014-09" db="EMBL/GenBank/DDBJ databases">
        <title>Draft genome sequence of Streptomyces natalensis ATCC 27448, producer of the antifungal pimaricin.</title>
        <authorList>
            <person name="Mendes M.V."/>
            <person name="Beites T."/>
            <person name="Pires S."/>
            <person name="Santos C.L."/>
            <person name="Moradas-Ferreira P."/>
        </authorList>
    </citation>
    <scope>NUCLEOTIDE SEQUENCE [LARGE SCALE GENOMIC DNA]</scope>
    <source>
        <strain evidence="4 5">ATCC 27448</strain>
    </source>
</reference>
<feature type="transmembrane region" description="Helical" evidence="1">
    <location>
        <begin position="190"/>
        <end position="212"/>
    </location>
</feature>
<dbReference type="GO" id="GO:0009636">
    <property type="term" value="P:response to toxic substance"/>
    <property type="evidence" value="ECO:0007669"/>
    <property type="project" value="TreeGrafter"/>
</dbReference>
<sequence>MNTAVIVVDGVTPALLTALAWLMPSLISSTLPFGVRTPAERADAPVIAEQRGRYRWRVALGGAGLIAAGLLLSAVLPVSVVTPVVLPAVVPLLTAVVCLVCYHRARVAIMAVKRREDWYRGLRQGVAADTSLRTDPERFPWLWSLPALLICAGTAVAGVLYYPSLPDRLPLHFGSSGAADRYGAKSVGTAFFPVFAQITTTALILVVTWLAFRSRPDLDPARPADSARRHRRFTVRTAVSLLVLAACVNLTMFVGAWAMWHRDQKVSVVLALLPILAGLVVTLVVAFRTGQGGSRLPAPEGAEPEEDTGVVRRDDDRYWHGFGSLYVNRADPAIFVAKRFGIGWTVNFGNPRALLVFGLLLSPVVVLPLLFR</sequence>
<dbReference type="AlphaFoldDB" id="A0A0D7CQE4"/>
<feature type="transmembrane region" description="Helical" evidence="1">
    <location>
        <begin position="141"/>
        <end position="162"/>
    </location>
</feature>
<dbReference type="InterPro" id="IPR043831">
    <property type="entry name" value="DUF5808"/>
</dbReference>